<reference evidence="1" key="1">
    <citation type="submission" date="2022-02" db="EMBL/GenBank/DDBJ databases">
        <title>Plant Genome Project.</title>
        <authorList>
            <person name="Zhang R.-G."/>
        </authorList>
    </citation>
    <scope>NUCLEOTIDE SEQUENCE</scope>
    <source>
        <strain evidence="1">AT1</strain>
    </source>
</reference>
<keyword evidence="2" id="KW-1185">Reference proteome</keyword>
<name>A0ACC0Q4Q0_RHOML</name>
<gene>
    <name evidence="1" type="ORF">RHMOL_Rhmol01G0190600</name>
</gene>
<accession>A0ACC0Q4Q0</accession>
<proteinExistence type="predicted"/>
<sequence>MFKGKMFQQARCALDGDSNSMWNTMANTIRRVLKELLGESKGKGSISKETWWWNDEVQTILKQRGML</sequence>
<comment type="caution">
    <text evidence="1">The sequence shown here is derived from an EMBL/GenBank/DDBJ whole genome shotgun (WGS) entry which is preliminary data.</text>
</comment>
<evidence type="ECO:0000313" key="2">
    <source>
        <dbReference type="Proteomes" id="UP001062846"/>
    </source>
</evidence>
<organism evidence="1 2">
    <name type="scientific">Rhododendron molle</name>
    <name type="common">Chinese azalea</name>
    <name type="synonym">Azalea mollis</name>
    <dbReference type="NCBI Taxonomy" id="49168"/>
    <lineage>
        <taxon>Eukaryota</taxon>
        <taxon>Viridiplantae</taxon>
        <taxon>Streptophyta</taxon>
        <taxon>Embryophyta</taxon>
        <taxon>Tracheophyta</taxon>
        <taxon>Spermatophyta</taxon>
        <taxon>Magnoliopsida</taxon>
        <taxon>eudicotyledons</taxon>
        <taxon>Gunneridae</taxon>
        <taxon>Pentapetalae</taxon>
        <taxon>asterids</taxon>
        <taxon>Ericales</taxon>
        <taxon>Ericaceae</taxon>
        <taxon>Ericoideae</taxon>
        <taxon>Rhodoreae</taxon>
        <taxon>Rhododendron</taxon>
    </lineage>
</organism>
<protein>
    <submittedName>
        <fullName evidence="1">Uncharacterized protein</fullName>
    </submittedName>
</protein>
<dbReference type="EMBL" id="CM046388">
    <property type="protein sequence ID" value="KAI8572339.1"/>
    <property type="molecule type" value="Genomic_DNA"/>
</dbReference>
<evidence type="ECO:0000313" key="1">
    <source>
        <dbReference type="EMBL" id="KAI8572339.1"/>
    </source>
</evidence>
<dbReference type="Proteomes" id="UP001062846">
    <property type="component" value="Chromosome 1"/>
</dbReference>